<keyword evidence="2" id="KW-1185">Reference proteome</keyword>
<dbReference type="Gene3D" id="1.10.10.10">
    <property type="entry name" value="Winged helix-like DNA-binding domain superfamily/Winged helix DNA-binding domain"/>
    <property type="match status" value="1"/>
</dbReference>
<gene>
    <name evidence="1" type="ORF">HNQ08_005292</name>
</gene>
<evidence type="ECO:0000313" key="1">
    <source>
        <dbReference type="EMBL" id="MBB5366163.1"/>
    </source>
</evidence>
<proteinExistence type="predicted"/>
<dbReference type="Proteomes" id="UP000552709">
    <property type="component" value="Unassembled WGS sequence"/>
</dbReference>
<dbReference type="InterPro" id="IPR036388">
    <property type="entry name" value="WH-like_DNA-bd_sf"/>
</dbReference>
<dbReference type="InterPro" id="IPR011990">
    <property type="entry name" value="TPR-like_helical_dom_sf"/>
</dbReference>
<protein>
    <submittedName>
        <fullName evidence="1">Tetratricopeptide (TPR) repeat protein</fullName>
    </submittedName>
</protein>
<name>A0A7W8NIT0_9DEIO</name>
<dbReference type="SMART" id="SM00028">
    <property type="entry name" value="TPR"/>
    <property type="match status" value="4"/>
</dbReference>
<dbReference type="EMBL" id="JACHFL010000029">
    <property type="protein sequence ID" value="MBB5366163.1"/>
    <property type="molecule type" value="Genomic_DNA"/>
</dbReference>
<dbReference type="Gene3D" id="1.25.40.10">
    <property type="entry name" value="Tetratricopeptide repeat domain"/>
    <property type="match status" value="1"/>
</dbReference>
<organism evidence="1 2">
    <name type="scientific">Deinococcus humi</name>
    <dbReference type="NCBI Taxonomy" id="662880"/>
    <lineage>
        <taxon>Bacteria</taxon>
        <taxon>Thermotogati</taxon>
        <taxon>Deinococcota</taxon>
        <taxon>Deinococci</taxon>
        <taxon>Deinococcales</taxon>
        <taxon>Deinococcaceae</taxon>
        <taxon>Deinococcus</taxon>
    </lineage>
</organism>
<dbReference type="InterPro" id="IPR019734">
    <property type="entry name" value="TPR_rpt"/>
</dbReference>
<dbReference type="RefSeq" id="WP_184138031.1">
    <property type="nucleotide sequence ID" value="NZ_JACHFL010000029.1"/>
</dbReference>
<reference evidence="1 2" key="1">
    <citation type="submission" date="2020-08" db="EMBL/GenBank/DDBJ databases">
        <title>Genomic Encyclopedia of Type Strains, Phase IV (KMG-IV): sequencing the most valuable type-strain genomes for metagenomic binning, comparative biology and taxonomic classification.</title>
        <authorList>
            <person name="Goeker M."/>
        </authorList>
    </citation>
    <scope>NUCLEOTIDE SEQUENCE [LARGE SCALE GENOMIC DNA]</scope>
    <source>
        <strain evidence="1 2">DSM 27939</strain>
    </source>
</reference>
<sequence>MHRYLEWAFALVGAALRNGRPTEAVHLPAHTSEMKSSARLCKMSYLSIFSLRTGLRDVLPSLLKSIIRGTFKVSQSNFTQPMASSEELLPLPGVHLRLLGPPRLFVDGKEVSCGSGALSVLAVLALDGPSTRLRLADLLWAKETKRALHSLRAALSSLRKVLGAHASLLQEMGSLLRLNPSRIEIDVLNSPRNSEALLSYWHEFMAGLRYKDNEAWLDWADQSEARLLEAHLQALLECAVTGTAEQATKCLRRALDLAPDHPKVLARWAAHQNAQSGPSEEELLRALESVTQQLWLSAQEGRGRQEAESEEDVRQHRSALLDSFGRKMPVAFVPRRPLEATEWSREVLSTYQLRDHAGAEWAARQLLKRYSKGLPAALALDVLANLAIDQGQYHRGRQYAERALTLVSEPTSEVAFTAAYSNVMMGLHGRATEIAHSALKTLPVHDSPAMLYGILARVNDATQHYKAARHWHELALQAAYEHDDPFVLPQVISFMLWHFNITGEPDRSLQLAHEGAAYGSPNFSLHLVNATGFSHLLKRDFETAYEALAPQREGANVTLSATSLTCSALALHRMGQQQEAEIALRTALELLPLTENGNVKYEWAAAALTLDPLQWETQAQQCVEGVVSSDPTVPQWYERLKALRLK</sequence>
<accession>A0A7W8NIT0</accession>
<comment type="caution">
    <text evidence="1">The sequence shown here is derived from an EMBL/GenBank/DDBJ whole genome shotgun (WGS) entry which is preliminary data.</text>
</comment>
<dbReference type="AlphaFoldDB" id="A0A7W8NIT0"/>
<evidence type="ECO:0000313" key="2">
    <source>
        <dbReference type="Proteomes" id="UP000552709"/>
    </source>
</evidence>
<dbReference type="SUPFAM" id="SSF48452">
    <property type="entry name" value="TPR-like"/>
    <property type="match status" value="1"/>
</dbReference>